<dbReference type="PANTHER" id="PTHR48081">
    <property type="entry name" value="AB HYDROLASE SUPERFAMILY PROTEIN C4A8.06C"/>
    <property type="match status" value="1"/>
</dbReference>
<sequence>MMNAVAIPLYEHNEYVRLEAYLLHSSNEFQVGRNRPAVIVCPGGGYLCTSDREAEPVALRFAAQGYQVFVLRYTTYFKEYVPDLAESPPGNPDSAFPQPLYDLAHALLMVRRNAVKWQVDPDRITIVGFSAGGHLAASLGVHWADDFLHERFNVDRELLRPDALILGYPLVDHSLAMKAEKDESFRKLVYQAHFGHSNPTPEERKARSPVHFVTARTPPTFVWHTADDDLVDARNAMKWALALAEHHVPYELHVFESGVHGLSLGDETSAAEEVHVNAGCSIWFELALTWLRRKDIFLR</sequence>
<accession>A0ABW0HRV6</accession>
<dbReference type="InterPro" id="IPR050300">
    <property type="entry name" value="GDXG_lipolytic_enzyme"/>
</dbReference>
<organism evidence="3 4">
    <name type="scientific">Cohnella soli</name>
    <dbReference type="NCBI Taxonomy" id="425005"/>
    <lineage>
        <taxon>Bacteria</taxon>
        <taxon>Bacillati</taxon>
        <taxon>Bacillota</taxon>
        <taxon>Bacilli</taxon>
        <taxon>Bacillales</taxon>
        <taxon>Paenibacillaceae</taxon>
        <taxon>Cohnella</taxon>
    </lineage>
</organism>
<evidence type="ECO:0000259" key="2">
    <source>
        <dbReference type="Pfam" id="PF20434"/>
    </source>
</evidence>
<comment type="caution">
    <text evidence="3">The sequence shown here is derived from an EMBL/GenBank/DDBJ whole genome shotgun (WGS) entry which is preliminary data.</text>
</comment>
<evidence type="ECO:0000313" key="4">
    <source>
        <dbReference type="Proteomes" id="UP001596113"/>
    </source>
</evidence>
<dbReference type="PANTHER" id="PTHR48081:SF6">
    <property type="entry name" value="PEPTIDASE S9 PROLYL OLIGOPEPTIDASE CATALYTIC DOMAIN-CONTAINING PROTEIN"/>
    <property type="match status" value="1"/>
</dbReference>
<reference evidence="4" key="1">
    <citation type="journal article" date="2019" name="Int. J. Syst. Evol. Microbiol.">
        <title>The Global Catalogue of Microorganisms (GCM) 10K type strain sequencing project: providing services to taxonomists for standard genome sequencing and annotation.</title>
        <authorList>
            <consortium name="The Broad Institute Genomics Platform"/>
            <consortium name="The Broad Institute Genome Sequencing Center for Infectious Disease"/>
            <person name="Wu L."/>
            <person name="Ma J."/>
        </authorList>
    </citation>
    <scope>NUCLEOTIDE SEQUENCE [LARGE SCALE GENOMIC DNA]</scope>
    <source>
        <strain evidence="4">CGMCC 1.18575</strain>
    </source>
</reference>
<dbReference type="Pfam" id="PF20434">
    <property type="entry name" value="BD-FAE"/>
    <property type="match status" value="1"/>
</dbReference>
<dbReference type="SUPFAM" id="SSF53474">
    <property type="entry name" value="alpha/beta-Hydrolases"/>
    <property type="match status" value="1"/>
</dbReference>
<gene>
    <name evidence="3" type="ORF">ACFPOF_11135</name>
</gene>
<keyword evidence="4" id="KW-1185">Reference proteome</keyword>
<name>A0ABW0HRV6_9BACL</name>
<feature type="domain" description="BD-FAE-like" evidence="2">
    <location>
        <begin position="33"/>
        <end position="236"/>
    </location>
</feature>
<dbReference type="InterPro" id="IPR029058">
    <property type="entry name" value="AB_hydrolase_fold"/>
</dbReference>
<dbReference type="InterPro" id="IPR049492">
    <property type="entry name" value="BD-FAE-like_dom"/>
</dbReference>
<dbReference type="RefSeq" id="WP_378132501.1">
    <property type="nucleotide sequence ID" value="NZ_JBHSMI010000023.1"/>
</dbReference>
<dbReference type="Proteomes" id="UP001596113">
    <property type="component" value="Unassembled WGS sequence"/>
</dbReference>
<evidence type="ECO:0000256" key="1">
    <source>
        <dbReference type="ARBA" id="ARBA00022801"/>
    </source>
</evidence>
<evidence type="ECO:0000313" key="3">
    <source>
        <dbReference type="EMBL" id="MFC5403283.1"/>
    </source>
</evidence>
<keyword evidence="1 3" id="KW-0378">Hydrolase</keyword>
<protein>
    <submittedName>
        <fullName evidence="3">Alpha/beta hydrolase</fullName>
    </submittedName>
</protein>
<dbReference type="GO" id="GO:0016787">
    <property type="term" value="F:hydrolase activity"/>
    <property type="evidence" value="ECO:0007669"/>
    <property type="project" value="UniProtKB-KW"/>
</dbReference>
<dbReference type="Gene3D" id="3.40.50.1820">
    <property type="entry name" value="alpha/beta hydrolase"/>
    <property type="match status" value="1"/>
</dbReference>
<dbReference type="EMBL" id="JBHSMI010000023">
    <property type="protein sequence ID" value="MFC5403283.1"/>
    <property type="molecule type" value="Genomic_DNA"/>
</dbReference>
<proteinExistence type="predicted"/>